<feature type="compositionally biased region" description="Basic and acidic residues" evidence="2">
    <location>
        <begin position="378"/>
        <end position="394"/>
    </location>
</feature>
<feature type="transmembrane region" description="Helical" evidence="3">
    <location>
        <begin position="413"/>
        <end position="434"/>
    </location>
</feature>
<dbReference type="PROSITE" id="PS51318">
    <property type="entry name" value="TAT"/>
    <property type="match status" value="1"/>
</dbReference>
<comment type="similarity">
    <text evidence="1">Belongs to the peptidase S8 family.</text>
</comment>
<name>A0ABP8WAQ5_9ACTN</name>
<evidence type="ECO:0000313" key="6">
    <source>
        <dbReference type="EMBL" id="GAA4685846.1"/>
    </source>
</evidence>
<feature type="compositionally biased region" description="Acidic residues" evidence="2">
    <location>
        <begin position="223"/>
        <end position="240"/>
    </location>
</feature>
<evidence type="ECO:0000259" key="5">
    <source>
        <dbReference type="Pfam" id="PF00082"/>
    </source>
</evidence>
<comment type="caution">
    <text evidence="1">Lacks conserved residue(s) required for the propagation of feature annotation.</text>
</comment>
<evidence type="ECO:0000313" key="7">
    <source>
        <dbReference type="Proteomes" id="UP001500621"/>
    </source>
</evidence>
<dbReference type="EMBL" id="BAABIM010000002">
    <property type="protein sequence ID" value="GAA4685846.1"/>
    <property type="molecule type" value="Genomic_DNA"/>
</dbReference>
<keyword evidence="3" id="KW-1133">Transmembrane helix</keyword>
<dbReference type="InterPro" id="IPR036852">
    <property type="entry name" value="Peptidase_S8/S53_dom_sf"/>
</dbReference>
<accession>A0ABP8WAQ5</accession>
<dbReference type="Proteomes" id="UP001500621">
    <property type="component" value="Unassembled WGS sequence"/>
</dbReference>
<evidence type="ECO:0000256" key="1">
    <source>
        <dbReference type="PROSITE-ProRule" id="PRU01240"/>
    </source>
</evidence>
<keyword evidence="7" id="KW-1185">Reference proteome</keyword>
<dbReference type="Pfam" id="PF00082">
    <property type="entry name" value="Peptidase_S8"/>
    <property type="match status" value="1"/>
</dbReference>
<protein>
    <recommendedName>
        <fullName evidence="5">Peptidase S8/S53 domain-containing protein</fullName>
    </recommendedName>
</protein>
<evidence type="ECO:0000256" key="3">
    <source>
        <dbReference type="SAM" id="Phobius"/>
    </source>
</evidence>
<dbReference type="Gene3D" id="3.40.50.200">
    <property type="entry name" value="Peptidase S8/S53 domain"/>
    <property type="match status" value="1"/>
</dbReference>
<keyword evidence="4" id="KW-0732">Signal</keyword>
<dbReference type="RefSeq" id="WP_345266146.1">
    <property type="nucleotide sequence ID" value="NZ_BAABIM010000002.1"/>
</dbReference>
<dbReference type="InterPro" id="IPR000209">
    <property type="entry name" value="Peptidase_S8/S53_dom"/>
</dbReference>
<feature type="region of interest" description="Disordered" evidence="2">
    <location>
        <begin position="378"/>
        <end position="406"/>
    </location>
</feature>
<dbReference type="InterPro" id="IPR006311">
    <property type="entry name" value="TAT_signal"/>
</dbReference>
<dbReference type="SUPFAM" id="SSF52743">
    <property type="entry name" value="Subtilisin-like"/>
    <property type="match status" value="1"/>
</dbReference>
<dbReference type="PROSITE" id="PS51892">
    <property type="entry name" value="SUBTILASE"/>
    <property type="match status" value="1"/>
</dbReference>
<feature type="chain" id="PRO_5046179097" description="Peptidase S8/S53 domain-containing protein" evidence="4">
    <location>
        <begin position="43"/>
        <end position="439"/>
    </location>
</feature>
<evidence type="ECO:0000256" key="4">
    <source>
        <dbReference type="SAM" id="SignalP"/>
    </source>
</evidence>
<feature type="signal peptide" evidence="4">
    <location>
        <begin position="1"/>
        <end position="42"/>
    </location>
</feature>
<comment type="caution">
    <text evidence="6">The sequence shown here is derived from an EMBL/GenBank/DDBJ whole genome shotgun (WGS) entry which is preliminary data.</text>
</comment>
<sequence>MRRDQQLSRPGGRRRGLAAVAAGGLACTLLALPVATAPSAWAADSCESIALDTEPGEPPEENEVGDRLRLDDVHAWLEARGLGLGDGTQVAVVAGGVKPVPGLPVVPTASSLVGREIEMYEGTALAGLVAGGEEEGLQVGVAPGAEVLDARIMDSFAGGEGGLYDFNATATVAMLGALATTDVDVVAMPFPLPDSPELQRAVRTLLDRDVIVVAAAGDRPQAEEEPLAEDYLESEGEGETEAPSGFSPREDAVADAFPAGYDHPLLLSVSSTAFSGDPQQFVLPNSGIDLVAPTEGAVTFALNDTLCVLDTPGSAWATGTIAGVLALVRSAHPDDTPRQVVARVLETATGGEDPAPGNRLSGRGVVQPFQAVTAALRPARDGEVASSQSRDRTEAAPVPQDDPDLLAGTRRNAVWWGLLGGGALLVAVVVRPLVTRRRG</sequence>
<keyword evidence="3" id="KW-0472">Membrane</keyword>
<dbReference type="PROSITE" id="PS51257">
    <property type="entry name" value="PROKAR_LIPOPROTEIN"/>
    <property type="match status" value="1"/>
</dbReference>
<feature type="region of interest" description="Disordered" evidence="2">
    <location>
        <begin position="217"/>
        <end position="251"/>
    </location>
</feature>
<dbReference type="CDD" id="cd00306">
    <property type="entry name" value="Peptidases_S8_S53"/>
    <property type="match status" value="1"/>
</dbReference>
<evidence type="ECO:0000256" key="2">
    <source>
        <dbReference type="SAM" id="MobiDB-lite"/>
    </source>
</evidence>
<reference evidence="7" key="1">
    <citation type="journal article" date="2019" name="Int. J. Syst. Evol. Microbiol.">
        <title>The Global Catalogue of Microorganisms (GCM) 10K type strain sequencing project: providing services to taxonomists for standard genome sequencing and annotation.</title>
        <authorList>
            <consortium name="The Broad Institute Genomics Platform"/>
            <consortium name="The Broad Institute Genome Sequencing Center for Infectious Disease"/>
            <person name="Wu L."/>
            <person name="Ma J."/>
        </authorList>
    </citation>
    <scope>NUCLEOTIDE SEQUENCE [LARGE SCALE GENOMIC DNA]</scope>
    <source>
        <strain evidence="7">JCM 18127</strain>
    </source>
</reference>
<gene>
    <name evidence="6" type="ORF">GCM10023226_24430</name>
</gene>
<proteinExistence type="inferred from homology"/>
<organism evidence="6 7">
    <name type="scientific">Nocardioides nanhaiensis</name>
    <dbReference type="NCBI Taxonomy" id="1476871"/>
    <lineage>
        <taxon>Bacteria</taxon>
        <taxon>Bacillati</taxon>
        <taxon>Actinomycetota</taxon>
        <taxon>Actinomycetes</taxon>
        <taxon>Propionibacteriales</taxon>
        <taxon>Nocardioidaceae</taxon>
        <taxon>Nocardioides</taxon>
    </lineage>
</organism>
<keyword evidence="3" id="KW-0812">Transmembrane</keyword>
<feature type="domain" description="Peptidase S8/S53" evidence="5">
    <location>
        <begin position="122"/>
        <end position="356"/>
    </location>
</feature>